<keyword evidence="2" id="KW-1185">Reference proteome</keyword>
<accession>A0A1W7A218</accession>
<dbReference type="Pfam" id="PF04199">
    <property type="entry name" value="Cyclase"/>
    <property type="match status" value="1"/>
</dbReference>
<dbReference type="InterPro" id="IPR037175">
    <property type="entry name" value="KFase_sf"/>
</dbReference>
<sequence>MANNLGTATWQRCAPLLANPKAKSYEISHVRSNTMPQSPFGTPLVEKYRPTVGIPGTRHAFNGEDTISGEPGAQGTQMDALGHFAVLPEPWDGKSEFPSSRATYYGGYTQQQVKPAPDVPLQKLGIENVPPIVTTAVLLDAKTHLGKGQAMQPGAVVTAADIEAMLKAQGLGERGLMPGDVLYIYTGWGDGWIDPDTAKDYYTKGPGLAYDAAKYIEDRQVVLVALDNPFTDPVPDGLLMGKAGPAPGTPPALPFAIHHHNLVQAGIHQIQNANLGELAKDKVWLSCTIILPLRSKGGSGSPVRPVSIGVPAQ</sequence>
<gene>
    <name evidence="1" type="ORF">CAK95_21610</name>
</gene>
<dbReference type="OrthoDB" id="9777007at2"/>
<dbReference type="PANTHER" id="PTHR34861:SF10">
    <property type="entry name" value="CYCLASE"/>
    <property type="match status" value="1"/>
</dbReference>
<dbReference type="GO" id="GO:0004061">
    <property type="term" value="F:arylformamidase activity"/>
    <property type="evidence" value="ECO:0007669"/>
    <property type="project" value="InterPro"/>
</dbReference>
<dbReference type="EMBL" id="CP021112">
    <property type="protein sequence ID" value="ARQ03105.1"/>
    <property type="molecule type" value="Genomic_DNA"/>
</dbReference>
<evidence type="ECO:0000313" key="2">
    <source>
        <dbReference type="Proteomes" id="UP000194137"/>
    </source>
</evidence>
<proteinExistence type="predicted"/>
<dbReference type="Proteomes" id="UP000194137">
    <property type="component" value="Chromosome"/>
</dbReference>
<reference evidence="1 2" key="1">
    <citation type="submission" date="2017-05" db="EMBL/GenBank/DDBJ databases">
        <title>Full genome sequence of Pseudorhodoplanes sinuspersici.</title>
        <authorList>
            <person name="Dastgheib S.M.M."/>
            <person name="Shavandi M."/>
            <person name="Tirandaz H."/>
        </authorList>
    </citation>
    <scope>NUCLEOTIDE SEQUENCE [LARGE SCALE GENOMIC DNA]</scope>
    <source>
        <strain evidence="1 2">RIPI110</strain>
    </source>
</reference>
<organism evidence="1 2">
    <name type="scientific">Pseudorhodoplanes sinuspersici</name>
    <dbReference type="NCBI Taxonomy" id="1235591"/>
    <lineage>
        <taxon>Bacteria</taxon>
        <taxon>Pseudomonadati</taxon>
        <taxon>Pseudomonadota</taxon>
        <taxon>Alphaproteobacteria</taxon>
        <taxon>Hyphomicrobiales</taxon>
        <taxon>Pseudorhodoplanes</taxon>
    </lineage>
</organism>
<dbReference type="InterPro" id="IPR007325">
    <property type="entry name" value="KFase/CYL"/>
</dbReference>
<dbReference type="KEGG" id="psin:CAK95_21610"/>
<dbReference type="PANTHER" id="PTHR34861">
    <property type="match status" value="1"/>
</dbReference>
<protein>
    <submittedName>
        <fullName evidence="1">Polyketide cyclase</fullName>
    </submittedName>
</protein>
<dbReference type="Gene3D" id="3.50.30.50">
    <property type="entry name" value="Putative cyclase"/>
    <property type="match status" value="1"/>
</dbReference>
<dbReference type="SUPFAM" id="SSF102198">
    <property type="entry name" value="Putative cyclase"/>
    <property type="match status" value="1"/>
</dbReference>
<name>A0A1W7A218_9HYPH</name>
<dbReference type="AlphaFoldDB" id="A0A1W7A218"/>
<dbReference type="GO" id="GO:0019441">
    <property type="term" value="P:L-tryptophan catabolic process to kynurenine"/>
    <property type="evidence" value="ECO:0007669"/>
    <property type="project" value="InterPro"/>
</dbReference>
<dbReference type="STRING" id="1235591.CAK95_21610"/>
<evidence type="ECO:0000313" key="1">
    <source>
        <dbReference type="EMBL" id="ARQ03105.1"/>
    </source>
</evidence>